<evidence type="ECO:0000259" key="3">
    <source>
        <dbReference type="Pfam" id="PF09186"/>
    </source>
</evidence>
<evidence type="ECO:0000313" key="5">
    <source>
        <dbReference type="Proteomes" id="UP000187465"/>
    </source>
</evidence>
<evidence type="ECO:0000313" key="4">
    <source>
        <dbReference type="EMBL" id="OMD25283.1"/>
    </source>
</evidence>
<dbReference type="Pfam" id="PF09186">
    <property type="entry name" value="DUF1949"/>
    <property type="match status" value="1"/>
</dbReference>
<dbReference type="InterPro" id="IPR020569">
    <property type="entry name" value="UPF0029_Impact_CS"/>
</dbReference>
<dbReference type="PANTHER" id="PTHR16301:SF20">
    <property type="entry name" value="IMPACT FAMILY MEMBER YIGZ"/>
    <property type="match status" value="1"/>
</dbReference>
<dbReference type="Pfam" id="PF01205">
    <property type="entry name" value="Impact_N"/>
    <property type="match status" value="1"/>
</dbReference>
<feature type="domain" description="Impact N-terminal" evidence="2">
    <location>
        <begin position="19"/>
        <end position="123"/>
    </location>
</feature>
<evidence type="ECO:0000256" key="1">
    <source>
        <dbReference type="ARBA" id="ARBA00007665"/>
    </source>
</evidence>
<dbReference type="InterPro" id="IPR001498">
    <property type="entry name" value="Impact_N"/>
</dbReference>
<dbReference type="GO" id="GO:0006446">
    <property type="term" value="P:regulation of translational initiation"/>
    <property type="evidence" value="ECO:0007669"/>
    <property type="project" value="TreeGrafter"/>
</dbReference>
<protein>
    <submittedName>
        <fullName evidence="4">YigZ family protein</fullName>
    </submittedName>
</protein>
<dbReference type="GO" id="GO:0005737">
    <property type="term" value="C:cytoplasm"/>
    <property type="evidence" value="ECO:0007669"/>
    <property type="project" value="TreeGrafter"/>
</dbReference>
<dbReference type="PANTHER" id="PTHR16301">
    <property type="entry name" value="IMPACT-RELATED"/>
    <property type="match status" value="1"/>
</dbReference>
<dbReference type="Proteomes" id="UP000187465">
    <property type="component" value="Unassembled WGS sequence"/>
</dbReference>
<accession>A0A1R0WZL1</accession>
<organism evidence="4 5">
    <name type="scientific">Paenibacillus odorifer</name>
    <dbReference type="NCBI Taxonomy" id="189426"/>
    <lineage>
        <taxon>Bacteria</taxon>
        <taxon>Bacillati</taxon>
        <taxon>Bacillota</taxon>
        <taxon>Bacilli</taxon>
        <taxon>Bacillales</taxon>
        <taxon>Paenibacillaceae</taxon>
        <taxon>Paenibacillus</taxon>
    </lineage>
</organism>
<dbReference type="RefSeq" id="WP_076179634.1">
    <property type="nucleotide sequence ID" value="NZ_MKQP01000045.1"/>
</dbReference>
<dbReference type="Gene3D" id="3.30.230.30">
    <property type="entry name" value="Impact, N-terminal domain"/>
    <property type="match status" value="1"/>
</dbReference>
<dbReference type="AlphaFoldDB" id="A0A1R0WZL1"/>
<name>A0A1R0WZL1_9BACL</name>
<dbReference type="EMBL" id="MKQP01000045">
    <property type="protein sequence ID" value="OMD25283.1"/>
    <property type="molecule type" value="Genomic_DNA"/>
</dbReference>
<proteinExistence type="inferred from homology"/>
<sequence>MLEHYRTVRSSGSKEVVIRKSRFIGHVMTVENEEEALLFIDDIKKKHWNATHNCSAYVIGERDEIQRQSDDGEPSGTAGKPILEVIRNQGVKNVAIVVTRYFGGIMLGAGGLIRAYTDGAVLALEAGEVITRVLRREVFVEIEYTWLGKVENELRGRGIQTGETLFTDKVTLLCLPRNDEGDTFMAWMTDLTQGQALITEGRRIYYSEGD</sequence>
<dbReference type="InterPro" id="IPR023582">
    <property type="entry name" value="Impact"/>
</dbReference>
<feature type="domain" description="UPF0029" evidence="3">
    <location>
        <begin position="140"/>
        <end position="195"/>
    </location>
</feature>
<dbReference type="InterPro" id="IPR020568">
    <property type="entry name" value="Ribosomal_Su5_D2-typ_SF"/>
</dbReference>
<gene>
    <name evidence="4" type="ORF">BJP51_03250</name>
</gene>
<dbReference type="NCBIfam" id="TIGR00257">
    <property type="entry name" value="IMPACT_YIGZ"/>
    <property type="match status" value="1"/>
</dbReference>
<dbReference type="PROSITE" id="PS00910">
    <property type="entry name" value="UPF0029"/>
    <property type="match status" value="1"/>
</dbReference>
<dbReference type="SUPFAM" id="SSF54211">
    <property type="entry name" value="Ribosomal protein S5 domain 2-like"/>
    <property type="match status" value="1"/>
</dbReference>
<dbReference type="InterPro" id="IPR015796">
    <property type="entry name" value="Impact_YigZ-like"/>
</dbReference>
<evidence type="ECO:0000259" key="2">
    <source>
        <dbReference type="Pfam" id="PF01205"/>
    </source>
</evidence>
<dbReference type="InterPro" id="IPR035647">
    <property type="entry name" value="EFG_III/V"/>
</dbReference>
<dbReference type="InterPro" id="IPR015269">
    <property type="entry name" value="UPF0029_Impact_C"/>
</dbReference>
<dbReference type="InterPro" id="IPR036956">
    <property type="entry name" value="Impact_N_sf"/>
</dbReference>
<comment type="caution">
    <text evidence="4">The sequence shown here is derived from an EMBL/GenBank/DDBJ whole genome shotgun (WGS) entry which is preliminary data.</text>
</comment>
<dbReference type="SUPFAM" id="SSF54980">
    <property type="entry name" value="EF-G C-terminal domain-like"/>
    <property type="match status" value="1"/>
</dbReference>
<reference evidence="4 5" key="1">
    <citation type="submission" date="2016-10" db="EMBL/GenBank/DDBJ databases">
        <title>Paenibacillus species isolates.</title>
        <authorList>
            <person name="Beno S.M."/>
        </authorList>
    </citation>
    <scope>NUCLEOTIDE SEQUENCE [LARGE SCALE GENOMIC DNA]</scope>
    <source>
        <strain evidence="4 5">FSL H7-0604</strain>
    </source>
</reference>
<comment type="similarity">
    <text evidence="1">Belongs to the IMPACT family.</text>
</comment>